<evidence type="ECO:0000256" key="1">
    <source>
        <dbReference type="SAM" id="MobiDB-lite"/>
    </source>
</evidence>
<keyword evidence="2" id="KW-1133">Transmembrane helix</keyword>
<protein>
    <submittedName>
        <fullName evidence="3">Uncharacterized protein</fullName>
    </submittedName>
</protein>
<dbReference type="AlphaFoldDB" id="A0A9X2B8I8"/>
<accession>A0A9X2B8I8</accession>
<keyword evidence="4" id="KW-1185">Reference proteome</keyword>
<keyword evidence="2" id="KW-0472">Membrane</keyword>
<evidence type="ECO:0000313" key="3">
    <source>
        <dbReference type="EMBL" id="MCJ8209506.1"/>
    </source>
</evidence>
<dbReference type="EMBL" id="JALJEJ010000003">
    <property type="protein sequence ID" value="MCJ8209506.1"/>
    <property type="molecule type" value="Genomic_DNA"/>
</dbReference>
<comment type="caution">
    <text evidence="3">The sequence shown here is derived from an EMBL/GenBank/DDBJ whole genome shotgun (WGS) entry which is preliminary data.</text>
</comment>
<feature type="transmembrane region" description="Helical" evidence="2">
    <location>
        <begin position="6"/>
        <end position="23"/>
    </location>
</feature>
<keyword evidence="2" id="KW-0812">Transmembrane</keyword>
<proteinExistence type="predicted"/>
<name>A0A9X2B8I8_9SPHI</name>
<gene>
    <name evidence="3" type="ORF">MUY27_07280</name>
</gene>
<dbReference type="RefSeq" id="WP_245129344.1">
    <property type="nucleotide sequence ID" value="NZ_JALJEJ010000003.1"/>
</dbReference>
<evidence type="ECO:0000313" key="4">
    <source>
        <dbReference type="Proteomes" id="UP001139450"/>
    </source>
</evidence>
<sequence>MNYLTITIVAVVVILLLVFLIRQNNRDKKNLERQIEGSELKPEKHKKEDEKF</sequence>
<organism evidence="3 4">
    <name type="scientific">Mucilaginibacter straminoryzae</name>
    <dbReference type="NCBI Taxonomy" id="2932774"/>
    <lineage>
        <taxon>Bacteria</taxon>
        <taxon>Pseudomonadati</taxon>
        <taxon>Bacteroidota</taxon>
        <taxon>Sphingobacteriia</taxon>
        <taxon>Sphingobacteriales</taxon>
        <taxon>Sphingobacteriaceae</taxon>
        <taxon>Mucilaginibacter</taxon>
    </lineage>
</organism>
<feature type="region of interest" description="Disordered" evidence="1">
    <location>
        <begin position="32"/>
        <end position="52"/>
    </location>
</feature>
<evidence type="ECO:0000256" key="2">
    <source>
        <dbReference type="SAM" id="Phobius"/>
    </source>
</evidence>
<reference evidence="3" key="1">
    <citation type="submission" date="2022-04" db="EMBL/GenBank/DDBJ databases">
        <title>Mucilaginibacter sp. RS28 isolated from freshwater.</title>
        <authorList>
            <person name="Ko S.-R."/>
        </authorList>
    </citation>
    <scope>NUCLEOTIDE SEQUENCE</scope>
    <source>
        <strain evidence="3">RS28</strain>
    </source>
</reference>
<dbReference type="Proteomes" id="UP001139450">
    <property type="component" value="Unassembled WGS sequence"/>
</dbReference>